<dbReference type="AlphaFoldDB" id="A0A0A7S3I4"/>
<evidence type="ECO:0000259" key="2">
    <source>
        <dbReference type="Pfam" id="PF22879"/>
    </source>
</evidence>
<evidence type="ECO:0000313" key="4">
    <source>
        <dbReference type="Proteomes" id="UP000030901"/>
    </source>
</evidence>
<protein>
    <submittedName>
        <fullName evidence="3">AIPR protein</fullName>
    </submittedName>
</protein>
<dbReference type="KEGG" id="fpp:FPB0191_02167"/>
<feature type="domain" description="Abortive infection phage resistance protein N-terminal" evidence="2">
    <location>
        <begin position="33"/>
        <end position="181"/>
    </location>
</feature>
<dbReference type="RefSeq" id="WP_052236953.1">
    <property type="nucleotide sequence ID" value="NZ_CP009056.1"/>
</dbReference>
<keyword evidence="4" id="KW-1185">Reference proteome</keyword>
<reference evidence="3 4" key="1">
    <citation type="journal article" date="2014" name="Appl. Environ. Microbiol.">
        <title>Gut symbionts from distinct hosts exhibit genotoxic activity via divergent colibactin biosynthetic pathways.</title>
        <authorList>
            <person name="Engel P."/>
            <person name="Vizcaino M.I."/>
            <person name="Crawford J.M."/>
        </authorList>
    </citation>
    <scope>NUCLEOTIDE SEQUENCE [LARGE SCALE GENOMIC DNA]</scope>
    <source>
        <strain evidence="3 4">PEB0191</strain>
    </source>
</reference>
<name>A0A0A7S3I4_FRIPE</name>
<dbReference type="InterPro" id="IPR055101">
    <property type="entry name" value="AIPR_N"/>
</dbReference>
<accession>A0A0A7S3I4</accession>
<sequence length="680" mass="78365">MNEQLTEYYTSLIEHIKVSSDVESRMIEYEYLSYILELLSDAGEFDDYNIVEDGRDGAGRWLIDGYSFDENNFSLSIFGTIISSTPEQSSLSKREIEAVLKKLQNFLKKLATPEVLYNTFEPSSNCYYAAQFIQNNWSNIENIRFIILSNRLASDRMKEVKLDNFDDKVCSVNLWDLKRTFELEFSRKEREEMIIDLSDSPISCLIANQKNEEEKSILAVLPGEQLAKLYQQWGSRLLEQNVRSFLQHKGKVNKGIKATILHDPLHFFAYNNGLTTIASHAVTKETPTGTVITQLKDLQIVNGGQTTASLYSAFIKDKADLSNVSVQMKLTVISDNTQNLVSNISRYANSQNKVSDADLFSNHPFHIRLEEFSRRLWVPAKIGQKGLTHWFYERARGQYLDAQLYISGSKKKQFQLLNPRSQLLTKTDVAKIMNSWNCLPYEVSKGAQKNFAIFAELINKQWEEDDSIFGERYYRKLVCYASIFRALEKAIMPEEWYSGFRANIVTYAIARLSSEINKHNFELNIDLLWRSSSVSTSIIQLLLLLSQKINELLQANDRPIGNPSEYAKRVNFWDRVKEIDCDINDIKSLLITIEEVNYSAIKSQKTPKIETGISLQEKVMRVPKDVWQKIEDILHQEDKATVSQISILRVAMDHKKAPSEKQAIVLENLLNRYQDKVEKL</sequence>
<gene>
    <name evidence="3" type="ORF">FPB0191_02167</name>
</gene>
<evidence type="ECO:0000259" key="1">
    <source>
        <dbReference type="Pfam" id="PF10592"/>
    </source>
</evidence>
<dbReference type="Pfam" id="PF10592">
    <property type="entry name" value="AIPR"/>
    <property type="match status" value="1"/>
</dbReference>
<dbReference type="STRING" id="1267021.FPB0191_02167"/>
<dbReference type="InterPro" id="IPR018891">
    <property type="entry name" value="AIPR_C"/>
</dbReference>
<dbReference type="OrthoDB" id="9806213at2"/>
<organism evidence="3 4">
    <name type="scientific">Frischella perrara</name>
    <dbReference type="NCBI Taxonomy" id="1267021"/>
    <lineage>
        <taxon>Bacteria</taxon>
        <taxon>Pseudomonadati</taxon>
        <taxon>Pseudomonadota</taxon>
        <taxon>Gammaproteobacteria</taxon>
        <taxon>Orbales</taxon>
        <taxon>Orbaceae</taxon>
        <taxon>Frischella</taxon>
    </lineage>
</organism>
<evidence type="ECO:0000313" key="3">
    <source>
        <dbReference type="EMBL" id="AJA45973.1"/>
    </source>
</evidence>
<feature type="domain" description="Abortive phage infection protein C-terminal" evidence="1">
    <location>
        <begin position="238"/>
        <end position="554"/>
    </location>
</feature>
<proteinExistence type="predicted"/>
<dbReference type="EMBL" id="CP009056">
    <property type="protein sequence ID" value="AJA45973.1"/>
    <property type="molecule type" value="Genomic_DNA"/>
</dbReference>
<dbReference type="Proteomes" id="UP000030901">
    <property type="component" value="Chromosome"/>
</dbReference>
<dbReference type="Pfam" id="PF22879">
    <property type="entry name" value="AIPR_N"/>
    <property type="match status" value="1"/>
</dbReference>
<dbReference type="HOGENOM" id="CLU_019647_0_0_6"/>